<dbReference type="Pfam" id="PF01541">
    <property type="entry name" value="GIY-YIG"/>
    <property type="match status" value="1"/>
</dbReference>
<dbReference type="Proteomes" id="UP000033998">
    <property type="component" value="Unassembled WGS sequence"/>
</dbReference>
<dbReference type="PROSITE" id="PS50165">
    <property type="entry name" value="UVRC"/>
    <property type="match status" value="1"/>
</dbReference>
<proteinExistence type="predicted"/>
<sequence length="418" mass="48180">MQINYFKKNKLPNKPGVYFFLKEKQILYIGKATSLKDRVKSYFGKNLVETRGPLLVDMLYKAEKVKWQETDSVLEALILEAQFIKKHQPYYNTREKDDKSFNYVCITKDKLPKVLVVRGKELKNYEGSFFGPYTNGSQLKTALQIIRKIFPFIDEASSKKANLEFYKQIHPTPANTEEYIRNIKNLKLFLQGKKKKIISNLKKEMISYAKNKEFEQAGEVKRQIFALKHINDIALMKNESFTHANFLPLRPSLGALGSKRDPRGQKIHMSFTRIEAYDIAHMSGKNMVGVMTVLENGEIAKSEYKKFKIRTQAGVNDTGALKEVLERRLAHTEWPYPNLIVVDGGTAQINVTKSILALLNIDVPVVSVLKDERHKPKDILGNKNFAVKYKREILLANSEAHRFAIAYHKNVRAKNFFK</sequence>
<dbReference type="InterPro" id="IPR000305">
    <property type="entry name" value="GIY-YIG_endonuc"/>
</dbReference>
<dbReference type="PROSITE" id="PS50164">
    <property type="entry name" value="GIY_YIG"/>
    <property type="match status" value="1"/>
</dbReference>
<reference evidence="4" key="1">
    <citation type="journal article" date="2015" name="Nature">
        <title>rRNA introns, odd ribosomes, and small enigmatic genomes across a large radiation of phyla.</title>
        <authorList>
            <person name="Brown C.T."/>
            <person name="Hug L.A."/>
            <person name="Thomas B.C."/>
            <person name="Sharon I."/>
            <person name="Castelle C.J."/>
            <person name="Singh A."/>
            <person name="Wilkins M.J."/>
            <person name="Williams K.H."/>
            <person name="Banfield J.F."/>
        </authorList>
    </citation>
    <scope>NUCLEOTIDE SEQUENCE [LARGE SCALE GENOMIC DNA]</scope>
</reference>
<dbReference type="InterPro" id="IPR050066">
    <property type="entry name" value="UvrABC_protein_C"/>
</dbReference>
<dbReference type="PROSITE" id="PS50151">
    <property type="entry name" value="UVR"/>
    <property type="match status" value="1"/>
</dbReference>
<dbReference type="EMBL" id="LBWE01000001">
    <property type="protein sequence ID" value="KKR02275.1"/>
    <property type="molecule type" value="Genomic_DNA"/>
</dbReference>
<gene>
    <name evidence="4" type="ORF">UT27_C0001G0053</name>
</gene>
<comment type="caution">
    <text evidence="4">The sequence shown here is derived from an EMBL/GenBank/DDBJ whole genome shotgun (WGS) entry which is preliminary data.</text>
</comment>
<feature type="domain" description="GIY-YIG" evidence="2">
    <location>
        <begin position="13"/>
        <end position="93"/>
    </location>
</feature>
<dbReference type="InterPro" id="IPR035901">
    <property type="entry name" value="GIY-YIG_endonuc_sf"/>
</dbReference>
<dbReference type="GO" id="GO:0009380">
    <property type="term" value="C:excinuclease repair complex"/>
    <property type="evidence" value="ECO:0007669"/>
    <property type="project" value="TreeGrafter"/>
</dbReference>
<dbReference type="Pfam" id="PF02151">
    <property type="entry name" value="UVR"/>
    <property type="match status" value="1"/>
</dbReference>
<organism evidence="4 5">
    <name type="scientific">Candidatus Nomurabacteria bacterium GW2011_GWD2_39_12</name>
    <dbReference type="NCBI Taxonomy" id="1618759"/>
    <lineage>
        <taxon>Bacteria</taxon>
        <taxon>Candidatus Nomuraibacteriota</taxon>
    </lineage>
</organism>
<dbReference type="SUPFAM" id="SSF46600">
    <property type="entry name" value="C-terminal UvrC-binding domain of UvrB"/>
    <property type="match status" value="1"/>
</dbReference>
<dbReference type="SUPFAM" id="SSF82771">
    <property type="entry name" value="GIY-YIG endonuclease"/>
    <property type="match status" value="1"/>
</dbReference>
<dbReference type="InterPro" id="IPR036876">
    <property type="entry name" value="UVR_dom_sf"/>
</dbReference>
<dbReference type="InterPro" id="IPR001943">
    <property type="entry name" value="UVR_dom"/>
</dbReference>
<evidence type="ECO:0000259" key="2">
    <source>
        <dbReference type="PROSITE" id="PS50164"/>
    </source>
</evidence>
<dbReference type="Pfam" id="PF08459">
    <property type="entry name" value="UvrC_RNaseH_dom"/>
    <property type="match status" value="1"/>
</dbReference>
<evidence type="ECO:0000313" key="5">
    <source>
        <dbReference type="Proteomes" id="UP000033998"/>
    </source>
</evidence>
<protein>
    <submittedName>
        <fullName evidence="4">Excinuclease ABC subunit C</fullName>
    </submittedName>
</protein>
<dbReference type="SMART" id="SM00465">
    <property type="entry name" value="GIYc"/>
    <property type="match status" value="1"/>
</dbReference>
<dbReference type="InterPro" id="IPR038476">
    <property type="entry name" value="UvrC_RNase_H_dom_sf"/>
</dbReference>
<evidence type="ECO:0000259" key="1">
    <source>
        <dbReference type="PROSITE" id="PS50151"/>
    </source>
</evidence>
<dbReference type="Gene3D" id="3.40.1440.10">
    <property type="entry name" value="GIY-YIG endonuclease"/>
    <property type="match status" value="1"/>
</dbReference>
<name>A0A837HP15_9BACT</name>
<dbReference type="CDD" id="cd10434">
    <property type="entry name" value="GIY-YIG_UvrC_Cho"/>
    <property type="match status" value="1"/>
</dbReference>
<accession>A0A837HP15</accession>
<dbReference type="AlphaFoldDB" id="A0A837HP15"/>
<dbReference type="PANTHER" id="PTHR30562">
    <property type="entry name" value="UVRC/OXIDOREDUCTASE"/>
    <property type="match status" value="1"/>
</dbReference>
<evidence type="ECO:0000313" key="4">
    <source>
        <dbReference type="EMBL" id="KKR02275.1"/>
    </source>
</evidence>
<dbReference type="Gene3D" id="4.10.860.10">
    <property type="entry name" value="UVR domain"/>
    <property type="match status" value="1"/>
</dbReference>
<evidence type="ECO:0000259" key="3">
    <source>
        <dbReference type="PROSITE" id="PS50165"/>
    </source>
</evidence>
<dbReference type="InterPro" id="IPR001162">
    <property type="entry name" value="UvrC_RNase_H_dom"/>
</dbReference>
<dbReference type="InterPro" id="IPR047296">
    <property type="entry name" value="GIY-YIG_UvrC_Cho"/>
</dbReference>
<feature type="domain" description="UVR" evidence="1">
    <location>
        <begin position="195"/>
        <end position="230"/>
    </location>
</feature>
<dbReference type="GO" id="GO:0009381">
    <property type="term" value="F:excinuclease ABC activity"/>
    <property type="evidence" value="ECO:0007669"/>
    <property type="project" value="InterPro"/>
</dbReference>
<dbReference type="GO" id="GO:0006289">
    <property type="term" value="P:nucleotide-excision repair"/>
    <property type="evidence" value="ECO:0007669"/>
    <property type="project" value="InterPro"/>
</dbReference>
<dbReference type="Gene3D" id="3.30.420.340">
    <property type="entry name" value="UvrC, RNAse H endonuclease domain"/>
    <property type="match status" value="1"/>
</dbReference>
<dbReference type="PANTHER" id="PTHR30562:SF1">
    <property type="entry name" value="UVRABC SYSTEM PROTEIN C"/>
    <property type="match status" value="1"/>
</dbReference>
<feature type="domain" description="UvrC family homology region profile" evidence="3">
    <location>
        <begin position="273"/>
        <end position="356"/>
    </location>
</feature>